<organism evidence="2 3">
    <name type="scientific">Mycena alexandri</name>
    <dbReference type="NCBI Taxonomy" id="1745969"/>
    <lineage>
        <taxon>Eukaryota</taxon>
        <taxon>Fungi</taxon>
        <taxon>Dikarya</taxon>
        <taxon>Basidiomycota</taxon>
        <taxon>Agaricomycotina</taxon>
        <taxon>Agaricomycetes</taxon>
        <taxon>Agaricomycetidae</taxon>
        <taxon>Agaricales</taxon>
        <taxon>Marasmiineae</taxon>
        <taxon>Mycenaceae</taxon>
        <taxon>Mycena</taxon>
    </lineage>
</organism>
<keyword evidence="1" id="KW-1133">Transmembrane helix</keyword>
<accession>A0AAD6SMB7</accession>
<gene>
    <name evidence="2" type="ORF">C8F04DRAFT_48440</name>
</gene>
<feature type="transmembrane region" description="Helical" evidence="1">
    <location>
        <begin position="79"/>
        <end position="100"/>
    </location>
</feature>
<dbReference type="EMBL" id="JARJCM010000107">
    <property type="protein sequence ID" value="KAJ7028915.1"/>
    <property type="molecule type" value="Genomic_DNA"/>
</dbReference>
<feature type="transmembrane region" description="Helical" evidence="1">
    <location>
        <begin position="53"/>
        <end position="73"/>
    </location>
</feature>
<feature type="transmembrane region" description="Helical" evidence="1">
    <location>
        <begin position="12"/>
        <end position="32"/>
    </location>
</feature>
<proteinExistence type="predicted"/>
<sequence length="165" mass="18334">MDTSAASHGTSLPASYGQIKFLGGGVWFCLCARWDPLRDFGRRVDSGRRCTSLLPSFGYMNLCTSPLLFFVVVVRNHSVSFTVVVVCHPGTLYLLEMYIFPLGTGRGNASPICAPRRPSSCLSWDKLHPDIYGRDTGMVYPPFTASFLLLPSRACWIWTDLEGCR</sequence>
<dbReference type="Proteomes" id="UP001218188">
    <property type="component" value="Unassembled WGS sequence"/>
</dbReference>
<name>A0AAD6SMB7_9AGAR</name>
<reference evidence="2" key="1">
    <citation type="submission" date="2023-03" db="EMBL/GenBank/DDBJ databases">
        <title>Massive genome expansion in bonnet fungi (Mycena s.s.) driven by repeated elements and novel gene families across ecological guilds.</title>
        <authorList>
            <consortium name="Lawrence Berkeley National Laboratory"/>
            <person name="Harder C.B."/>
            <person name="Miyauchi S."/>
            <person name="Viragh M."/>
            <person name="Kuo A."/>
            <person name="Thoen E."/>
            <person name="Andreopoulos B."/>
            <person name="Lu D."/>
            <person name="Skrede I."/>
            <person name="Drula E."/>
            <person name="Henrissat B."/>
            <person name="Morin E."/>
            <person name="Kohler A."/>
            <person name="Barry K."/>
            <person name="LaButti K."/>
            <person name="Morin E."/>
            <person name="Salamov A."/>
            <person name="Lipzen A."/>
            <person name="Mereny Z."/>
            <person name="Hegedus B."/>
            <person name="Baldrian P."/>
            <person name="Stursova M."/>
            <person name="Weitz H."/>
            <person name="Taylor A."/>
            <person name="Grigoriev I.V."/>
            <person name="Nagy L.G."/>
            <person name="Martin F."/>
            <person name="Kauserud H."/>
        </authorList>
    </citation>
    <scope>NUCLEOTIDE SEQUENCE</scope>
    <source>
        <strain evidence="2">CBHHK200</strain>
    </source>
</reference>
<dbReference type="AlphaFoldDB" id="A0AAD6SMB7"/>
<evidence type="ECO:0000256" key="1">
    <source>
        <dbReference type="SAM" id="Phobius"/>
    </source>
</evidence>
<evidence type="ECO:0000313" key="2">
    <source>
        <dbReference type="EMBL" id="KAJ7028915.1"/>
    </source>
</evidence>
<comment type="caution">
    <text evidence="2">The sequence shown here is derived from an EMBL/GenBank/DDBJ whole genome shotgun (WGS) entry which is preliminary data.</text>
</comment>
<keyword evidence="1" id="KW-0812">Transmembrane</keyword>
<keyword evidence="1" id="KW-0472">Membrane</keyword>
<keyword evidence="3" id="KW-1185">Reference proteome</keyword>
<protein>
    <submittedName>
        <fullName evidence="2">Uncharacterized protein</fullName>
    </submittedName>
</protein>
<evidence type="ECO:0000313" key="3">
    <source>
        <dbReference type="Proteomes" id="UP001218188"/>
    </source>
</evidence>